<dbReference type="Proteomes" id="UP001445335">
    <property type="component" value="Unassembled WGS sequence"/>
</dbReference>
<protein>
    <recommendedName>
        <fullName evidence="9">Histone deacetylase interacting domain-containing protein</fullName>
    </recommendedName>
</protein>
<feature type="compositionally biased region" description="Gly residues" evidence="8">
    <location>
        <begin position="777"/>
        <end position="789"/>
    </location>
</feature>
<keyword evidence="2" id="KW-0678">Repressor</keyword>
<dbReference type="SUPFAM" id="SSF47762">
    <property type="entry name" value="PAH2 domain"/>
    <property type="match status" value="3"/>
</dbReference>
<dbReference type="FunFam" id="1.20.1160.11:FF:000001">
    <property type="entry name" value="Paired amphipathic helix protein Sin3"/>
    <property type="match status" value="1"/>
</dbReference>
<keyword evidence="11" id="KW-1185">Reference proteome</keyword>
<keyword evidence="6 7" id="KW-0539">Nucleus</keyword>
<feature type="compositionally biased region" description="Acidic residues" evidence="8">
    <location>
        <begin position="850"/>
        <end position="860"/>
    </location>
</feature>
<evidence type="ECO:0000256" key="6">
    <source>
        <dbReference type="ARBA" id="ARBA00023242"/>
    </source>
</evidence>
<dbReference type="InterPro" id="IPR036600">
    <property type="entry name" value="PAH_sf"/>
</dbReference>
<comment type="caution">
    <text evidence="10">The sequence shown here is derived from an EMBL/GenBank/DDBJ whole genome shotgun (WGS) entry which is preliminary data.</text>
</comment>
<dbReference type="FunFam" id="1.20.1160.11:FF:000002">
    <property type="entry name" value="Paired amphipathic helix protein SIN3"/>
    <property type="match status" value="1"/>
</dbReference>
<dbReference type="PROSITE" id="PS51477">
    <property type="entry name" value="PAH"/>
    <property type="match status" value="3"/>
</dbReference>
<dbReference type="Gene3D" id="1.20.1160.11">
    <property type="entry name" value="Paired amphipathic helix"/>
    <property type="match status" value="3"/>
</dbReference>
<accession>A0AAW1RUM0</accession>
<evidence type="ECO:0000259" key="9">
    <source>
        <dbReference type="SMART" id="SM00761"/>
    </source>
</evidence>
<feature type="domain" description="Histone deacetylase interacting" evidence="9">
    <location>
        <begin position="356"/>
        <end position="456"/>
    </location>
</feature>
<gene>
    <name evidence="10" type="ORF">WJX81_001540</name>
</gene>
<dbReference type="EMBL" id="JALJOU010000021">
    <property type="protein sequence ID" value="KAK9837424.1"/>
    <property type="molecule type" value="Genomic_DNA"/>
</dbReference>
<dbReference type="AlphaFoldDB" id="A0AAW1RUM0"/>
<evidence type="ECO:0000256" key="2">
    <source>
        <dbReference type="ARBA" id="ARBA00022491"/>
    </source>
</evidence>
<feature type="compositionally biased region" description="Low complexity" evidence="8">
    <location>
        <begin position="796"/>
        <end position="827"/>
    </location>
</feature>
<keyword evidence="5" id="KW-0804">Transcription</keyword>
<evidence type="ECO:0000256" key="4">
    <source>
        <dbReference type="ARBA" id="ARBA00023015"/>
    </source>
</evidence>
<dbReference type="Pfam" id="PF02671">
    <property type="entry name" value="PAH"/>
    <property type="match status" value="3"/>
</dbReference>
<dbReference type="PANTHER" id="PTHR12346">
    <property type="entry name" value="SIN3B-RELATED"/>
    <property type="match status" value="1"/>
</dbReference>
<dbReference type="Pfam" id="PF16879">
    <property type="entry name" value="Sin3a_C"/>
    <property type="match status" value="1"/>
</dbReference>
<keyword evidence="3" id="KW-0677">Repeat</keyword>
<evidence type="ECO:0000256" key="1">
    <source>
        <dbReference type="ARBA" id="ARBA00004123"/>
    </source>
</evidence>
<organism evidence="10 11">
    <name type="scientific">Elliptochloris bilobata</name>
    <dbReference type="NCBI Taxonomy" id="381761"/>
    <lineage>
        <taxon>Eukaryota</taxon>
        <taxon>Viridiplantae</taxon>
        <taxon>Chlorophyta</taxon>
        <taxon>core chlorophytes</taxon>
        <taxon>Trebouxiophyceae</taxon>
        <taxon>Trebouxiophyceae incertae sedis</taxon>
        <taxon>Elliptochloris clade</taxon>
        <taxon>Elliptochloris</taxon>
    </lineage>
</organism>
<feature type="region of interest" description="Disordered" evidence="8">
    <location>
        <begin position="1"/>
        <end position="28"/>
    </location>
</feature>
<feature type="region of interest" description="Disordered" evidence="8">
    <location>
        <begin position="770"/>
        <end position="864"/>
    </location>
</feature>
<feature type="compositionally biased region" description="Acidic residues" evidence="8">
    <location>
        <begin position="828"/>
        <end position="838"/>
    </location>
</feature>
<dbReference type="InterPro" id="IPR039774">
    <property type="entry name" value="Sin3-like"/>
</dbReference>
<dbReference type="GO" id="GO:0000122">
    <property type="term" value="P:negative regulation of transcription by RNA polymerase II"/>
    <property type="evidence" value="ECO:0007669"/>
    <property type="project" value="TreeGrafter"/>
</dbReference>
<dbReference type="InterPro" id="IPR003822">
    <property type="entry name" value="PAH"/>
</dbReference>
<evidence type="ECO:0000256" key="5">
    <source>
        <dbReference type="ARBA" id="ARBA00023163"/>
    </source>
</evidence>
<evidence type="ECO:0000256" key="7">
    <source>
        <dbReference type="PROSITE-ProRule" id="PRU00810"/>
    </source>
</evidence>
<feature type="region of interest" description="Disordered" evidence="8">
    <location>
        <begin position="669"/>
        <end position="703"/>
    </location>
</feature>
<dbReference type="SMART" id="SM00761">
    <property type="entry name" value="HDAC_interact"/>
    <property type="match status" value="1"/>
</dbReference>
<feature type="compositionally biased region" description="Acidic residues" evidence="8">
    <location>
        <begin position="682"/>
        <end position="692"/>
    </location>
</feature>
<dbReference type="GO" id="GO:0000785">
    <property type="term" value="C:chromatin"/>
    <property type="evidence" value="ECO:0007669"/>
    <property type="project" value="TreeGrafter"/>
</dbReference>
<dbReference type="InterPro" id="IPR031693">
    <property type="entry name" value="Sin3_C"/>
</dbReference>
<comment type="subcellular location">
    <subcellularLocation>
        <location evidence="1 7">Nucleus</location>
    </subcellularLocation>
</comment>
<dbReference type="Pfam" id="PF08295">
    <property type="entry name" value="Sin3_corepress"/>
    <property type="match status" value="1"/>
</dbReference>
<dbReference type="PANTHER" id="PTHR12346:SF0">
    <property type="entry name" value="SIN3A, ISOFORM G"/>
    <property type="match status" value="1"/>
</dbReference>
<keyword evidence="4" id="KW-0805">Transcription regulation</keyword>
<evidence type="ECO:0000313" key="11">
    <source>
        <dbReference type="Proteomes" id="UP001445335"/>
    </source>
</evidence>
<dbReference type="GO" id="GO:0000118">
    <property type="term" value="C:histone deacetylase complex"/>
    <property type="evidence" value="ECO:0007669"/>
    <property type="project" value="TreeGrafter"/>
</dbReference>
<reference evidence="10 11" key="1">
    <citation type="journal article" date="2024" name="Nat. Commun.">
        <title>Phylogenomics reveals the evolutionary origins of lichenization in chlorophyte algae.</title>
        <authorList>
            <person name="Puginier C."/>
            <person name="Libourel C."/>
            <person name="Otte J."/>
            <person name="Skaloud P."/>
            <person name="Haon M."/>
            <person name="Grisel S."/>
            <person name="Petersen M."/>
            <person name="Berrin J.G."/>
            <person name="Delaux P.M."/>
            <person name="Dal Grande F."/>
            <person name="Keller J."/>
        </authorList>
    </citation>
    <scope>NUCLEOTIDE SEQUENCE [LARGE SCALE GENOMIC DNA]</scope>
    <source>
        <strain evidence="10 11">SAG 245.80</strain>
    </source>
</reference>
<evidence type="ECO:0000256" key="3">
    <source>
        <dbReference type="ARBA" id="ARBA00022737"/>
    </source>
</evidence>
<dbReference type="InterPro" id="IPR013194">
    <property type="entry name" value="HDAC_interact_dom"/>
</dbReference>
<name>A0AAW1RUM0_9CHLO</name>
<dbReference type="GO" id="GO:0003714">
    <property type="term" value="F:transcription corepressor activity"/>
    <property type="evidence" value="ECO:0007669"/>
    <property type="project" value="InterPro"/>
</dbReference>
<evidence type="ECO:0000313" key="10">
    <source>
        <dbReference type="EMBL" id="KAK9837424.1"/>
    </source>
</evidence>
<proteinExistence type="predicted"/>
<dbReference type="FunFam" id="1.20.1160.11:FF:000003">
    <property type="entry name" value="Paired amphipathic helix SIN3-like protein"/>
    <property type="match status" value="1"/>
</dbReference>
<sequence>MKRGHPDPNGCGPAKRPASGPAPNQAGARLTTNDALSYLRDVKVRFQDNKETYDTFLEIMKEFKAQRINTEGVIERVKSLFRGNRELILGFNTFLPKGYEIQMPLEEEKEPKQAVEFDQAINYVNKIKTRFHTDERVYKAFLEILNMYRKGQKTISNVYEEVALLFRAHRDLLEEFTYFLPDSSPPQQPQQVLMGPRVRGAGGRGKPGGRMNTGAVLDAGHARSFHKRKSMRKGDGRYDDDDSSSILATQLNFFERVKQRVRSREAYQDFLKCLNLYAQEIIPRAELQMLVGDILAKQGHSDLQVQFGSFLDRCEHYDMDFDPKMLSQKGHGRNESHKSKGEKYATRPISELDVSTWERQGTSYVKLPSTYPVLRCTGRDRLCNEQLNDVWVSVTSGSEDYSFKHMRKNQYEENLFRCEDDHYELDMAIETNASAIRAMQPLCDQALELEADEKVNWRLPPGKLSPIHFRAVQRIYGAAHGEQGAQVVDLLKKNPAVAVPVVLARLKQKDEEWRKVKQMMYKLWAKVYEANYHKSLDHRSFYFKQTDKKSLGAKAMVAEIKEAAEKQKSSVEEKSILAVSVSAPFASRLVPHLTFAYRDRELHNEVFKMIKYAVEEMISAGDQASRLLEFWTAIVERLFGLPLRDPQAMVPSMVKHGGDAEGLRVAQRKVPALRMPTTSAEADADGGADSEAEPPSGLEGDAEMDEADTAAGAASALVNGVTAAAVAADDAEAAAKPGAEAMDMDAAAAAGGAAAVPGEVRRGKLNELLGVPTAGHEGTGGTEAEGAGGTDPAHPVVPTQVVVREVTPQRRPSLTAEAAAAARAEAAADSDDRDDEEATPGPQTAMSGGEDMDPSSEEPEPAGNERAYAACKPLAPAEAARGAGAGAAAGRVFYGNDQFYLFFRLHAHLYDRLRRGVECAAGKGRPGWRAADADGDLGATLGGLTPEAREVHVRFMRLVFELIDGSLDPGQYEDAVRALLGTNSYVLFTLDKLIMKVVKQMQLLLNDDLASKLAELYRYEAARDPAHFADAIYNANAHVLLHDDNCFRFEARGSRADGGDGALTVQLLDPDRTEVTAGVLLAPFAEYLRCFTDDPAGAVVIDRQGRRRRPFLRRSLPPDALGDEEAAMDAGAAALVGAELTNGLECKITCETSKVSYVLDTEDVFRRRKAAAVRSASAVQRAARFASWLETRHAASQIMGV</sequence>
<evidence type="ECO:0000256" key="8">
    <source>
        <dbReference type="SAM" id="MobiDB-lite"/>
    </source>
</evidence>